<dbReference type="EMBL" id="CAJVQC010019211">
    <property type="protein sequence ID" value="CAG8699399.1"/>
    <property type="molecule type" value="Genomic_DNA"/>
</dbReference>
<gene>
    <name evidence="1" type="ORF">RPERSI_LOCUS9949</name>
</gene>
<accession>A0ACA9PED1</accession>
<evidence type="ECO:0000313" key="2">
    <source>
        <dbReference type="Proteomes" id="UP000789920"/>
    </source>
</evidence>
<keyword evidence="2" id="KW-1185">Reference proteome</keyword>
<proteinExistence type="predicted"/>
<organism evidence="1 2">
    <name type="scientific">Racocetra persica</name>
    <dbReference type="NCBI Taxonomy" id="160502"/>
    <lineage>
        <taxon>Eukaryota</taxon>
        <taxon>Fungi</taxon>
        <taxon>Fungi incertae sedis</taxon>
        <taxon>Mucoromycota</taxon>
        <taxon>Glomeromycotina</taxon>
        <taxon>Glomeromycetes</taxon>
        <taxon>Diversisporales</taxon>
        <taxon>Gigasporaceae</taxon>
        <taxon>Racocetra</taxon>
    </lineage>
</organism>
<comment type="caution">
    <text evidence="1">The sequence shown here is derived from an EMBL/GenBank/DDBJ whole genome shotgun (WGS) entry which is preliminary data.</text>
</comment>
<evidence type="ECO:0000313" key="1">
    <source>
        <dbReference type="EMBL" id="CAG8699399.1"/>
    </source>
</evidence>
<sequence length="64" mass="7738">MTVENLLVQNAYVFQNTYWHRKLIPDPQDYLDLQKLLHKRQAPEKDEKLLCQKPFRKGKKLKSI</sequence>
<name>A0ACA9PED1_9GLOM</name>
<reference evidence="1" key="1">
    <citation type="submission" date="2021-06" db="EMBL/GenBank/DDBJ databases">
        <authorList>
            <person name="Kallberg Y."/>
            <person name="Tangrot J."/>
            <person name="Rosling A."/>
        </authorList>
    </citation>
    <scope>NUCLEOTIDE SEQUENCE</scope>
    <source>
        <strain evidence="1">MA461A</strain>
    </source>
</reference>
<dbReference type="Proteomes" id="UP000789920">
    <property type="component" value="Unassembled WGS sequence"/>
</dbReference>
<protein>
    <submittedName>
        <fullName evidence="1">36951_t:CDS:1</fullName>
    </submittedName>
</protein>